<dbReference type="Gene3D" id="3.90.1680.10">
    <property type="entry name" value="SOS response associated peptidase-like"/>
    <property type="match status" value="1"/>
</dbReference>
<dbReference type="SUPFAM" id="SSF143081">
    <property type="entry name" value="BB1717-like"/>
    <property type="match status" value="1"/>
</dbReference>
<dbReference type="EMBL" id="JACHWJ010000001">
    <property type="protein sequence ID" value="MBB2957038.1"/>
    <property type="molecule type" value="Genomic_DNA"/>
</dbReference>
<keyword evidence="7" id="KW-0456">Lyase</keyword>
<dbReference type="GO" id="GO:0106300">
    <property type="term" value="P:protein-DNA covalent cross-linking repair"/>
    <property type="evidence" value="ECO:0007669"/>
    <property type="project" value="InterPro"/>
</dbReference>
<dbReference type="InterPro" id="IPR003738">
    <property type="entry name" value="SRAP"/>
</dbReference>
<reference evidence="10 11" key="1">
    <citation type="submission" date="2020-08" db="EMBL/GenBank/DDBJ databases">
        <title>Sequencing the genomes of 1000 actinobacteria strains.</title>
        <authorList>
            <person name="Klenk H.-P."/>
        </authorList>
    </citation>
    <scope>NUCLEOTIDE SEQUENCE [LARGE SCALE GENOMIC DNA]</scope>
    <source>
        <strain evidence="10 11">DSM 20419</strain>
    </source>
</reference>
<evidence type="ECO:0000256" key="6">
    <source>
        <dbReference type="ARBA" id="ARBA00023125"/>
    </source>
</evidence>
<dbReference type="AlphaFoldDB" id="A0A7W4UMB9"/>
<dbReference type="GO" id="GO:0006508">
    <property type="term" value="P:proteolysis"/>
    <property type="evidence" value="ECO:0007669"/>
    <property type="project" value="UniProtKB-KW"/>
</dbReference>
<comment type="caution">
    <text evidence="10">The sequence shown here is derived from an EMBL/GenBank/DDBJ whole genome shotgun (WGS) entry which is preliminary data.</text>
</comment>
<dbReference type="InterPro" id="IPR036590">
    <property type="entry name" value="SRAP-like"/>
</dbReference>
<dbReference type="Pfam" id="PF02586">
    <property type="entry name" value="SRAP"/>
    <property type="match status" value="1"/>
</dbReference>
<proteinExistence type="inferred from homology"/>
<evidence type="ECO:0000256" key="4">
    <source>
        <dbReference type="ARBA" id="ARBA00022801"/>
    </source>
</evidence>
<sequence>MCGRYVTPAVEHVEALFDIEALGADLPEPSYNTPPTDPVPVVVEPEPKGGGDAVRRVERARWGLLPSFAKDPSFSSKAFNARIETVLEKPTFRGPVKQRRAIVPAVGYYEWRKTADGTKAGSKTPYFIHPEREDDLIAFAGLYSWWADPTKPGDDPSRWVLSTTILTRGSTGELAGIHDRMPLMLPRALWDQWLDQSVIGTQGLLDEASQAGVELASTLVMHEVGPEVGRVASTGAQLMAPVGAASS</sequence>
<evidence type="ECO:0000313" key="11">
    <source>
        <dbReference type="Proteomes" id="UP000545286"/>
    </source>
</evidence>
<comment type="similarity">
    <text evidence="1 8">Belongs to the SOS response-associated peptidase family.</text>
</comment>
<dbReference type="PANTHER" id="PTHR13604:SF0">
    <property type="entry name" value="ABASIC SITE PROCESSING PROTEIN HMCES"/>
    <property type="match status" value="1"/>
</dbReference>
<name>A0A7W4UMB9_9MICO</name>
<feature type="region of interest" description="Disordered" evidence="9">
    <location>
        <begin position="31"/>
        <end position="51"/>
    </location>
</feature>
<gene>
    <name evidence="10" type="ORF">FHX72_001150</name>
</gene>
<keyword evidence="11" id="KW-1185">Reference proteome</keyword>
<evidence type="ECO:0000256" key="9">
    <source>
        <dbReference type="SAM" id="MobiDB-lite"/>
    </source>
</evidence>
<dbReference type="OrthoDB" id="9782620at2"/>
<evidence type="ECO:0000256" key="5">
    <source>
        <dbReference type="ARBA" id="ARBA00023124"/>
    </source>
</evidence>
<evidence type="ECO:0000256" key="2">
    <source>
        <dbReference type="ARBA" id="ARBA00022670"/>
    </source>
</evidence>
<organism evidence="10 11">
    <name type="scientific">Pseudoclavibacter helvolus</name>
    <dbReference type="NCBI Taxonomy" id="255205"/>
    <lineage>
        <taxon>Bacteria</taxon>
        <taxon>Bacillati</taxon>
        <taxon>Actinomycetota</taxon>
        <taxon>Actinomycetes</taxon>
        <taxon>Micrococcales</taxon>
        <taxon>Microbacteriaceae</taxon>
        <taxon>Pseudoclavibacter</taxon>
    </lineage>
</organism>
<evidence type="ECO:0000256" key="3">
    <source>
        <dbReference type="ARBA" id="ARBA00022763"/>
    </source>
</evidence>
<dbReference type="GO" id="GO:0016829">
    <property type="term" value="F:lyase activity"/>
    <property type="evidence" value="ECO:0007669"/>
    <property type="project" value="UniProtKB-KW"/>
</dbReference>
<evidence type="ECO:0000313" key="10">
    <source>
        <dbReference type="EMBL" id="MBB2957038.1"/>
    </source>
</evidence>
<evidence type="ECO:0000256" key="8">
    <source>
        <dbReference type="RuleBase" id="RU364100"/>
    </source>
</evidence>
<keyword evidence="4 8" id="KW-0378">Hydrolase</keyword>
<keyword evidence="3" id="KW-0227">DNA damage</keyword>
<evidence type="ECO:0000256" key="1">
    <source>
        <dbReference type="ARBA" id="ARBA00008136"/>
    </source>
</evidence>
<dbReference type="PANTHER" id="PTHR13604">
    <property type="entry name" value="DC12-RELATED"/>
    <property type="match status" value="1"/>
</dbReference>
<dbReference type="EC" id="3.4.-.-" evidence="8"/>
<evidence type="ECO:0000256" key="7">
    <source>
        <dbReference type="ARBA" id="ARBA00023239"/>
    </source>
</evidence>
<dbReference type="GO" id="GO:0003697">
    <property type="term" value="F:single-stranded DNA binding"/>
    <property type="evidence" value="ECO:0007669"/>
    <property type="project" value="InterPro"/>
</dbReference>
<keyword evidence="2 8" id="KW-0645">Protease</keyword>
<accession>A0A7W4UMB9</accession>
<keyword evidence="5" id="KW-0190">Covalent protein-DNA linkage</keyword>
<dbReference type="Proteomes" id="UP000545286">
    <property type="component" value="Unassembled WGS sequence"/>
</dbReference>
<dbReference type="RefSeq" id="WP_068494542.1">
    <property type="nucleotide sequence ID" value="NZ_CZJY01000067.1"/>
</dbReference>
<protein>
    <recommendedName>
        <fullName evidence="8">Abasic site processing protein</fullName>
        <ecNumber evidence="8">3.4.-.-</ecNumber>
    </recommendedName>
</protein>
<keyword evidence="6" id="KW-0238">DNA-binding</keyword>
<dbReference type="GO" id="GO:0008233">
    <property type="term" value="F:peptidase activity"/>
    <property type="evidence" value="ECO:0007669"/>
    <property type="project" value="UniProtKB-KW"/>
</dbReference>